<dbReference type="SUPFAM" id="SSF102114">
    <property type="entry name" value="Radical SAM enzymes"/>
    <property type="match status" value="1"/>
</dbReference>
<sequence length="87" mass="9487">MDTIVQSQSLRFLWLEITGRCQLECVHCYAESGPNGTHGSMSVNDWKRVIEDAASLGVSTVQFIGGEPTLHPEFISLLETATKTSGC</sequence>
<dbReference type="STRING" id="112248.SAMN05444392_106135"/>
<dbReference type="EMBL" id="FQVL01000006">
    <property type="protein sequence ID" value="SHF02779.1"/>
    <property type="molecule type" value="Genomic_DNA"/>
</dbReference>
<keyword evidence="3" id="KW-0408">Iron</keyword>
<evidence type="ECO:0000256" key="3">
    <source>
        <dbReference type="ARBA" id="ARBA00023004"/>
    </source>
</evidence>
<keyword evidence="2" id="KW-0479">Metal-binding</keyword>
<dbReference type="PANTHER" id="PTHR11228:SF7">
    <property type="entry name" value="PQQA PEPTIDE CYCLASE"/>
    <property type="match status" value="1"/>
</dbReference>
<evidence type="ECO:0000256" key="4">
    <source>
        <dbReference type="ARBA" id="ARBA00023014"/>
    </source>
</evidence>
<dbReference type="SFLD" id="SFLDS00029">
    <property type="entry name" value="Radical_SAM"/>
    <property type="match status" value="1"/>
</dbReference>
<reference evidence="6 7" key="1">
    <citation type="submission" date="2016-11" db="EMBL/GenBank/DDBJ databases">
        <authorList>
            <person name="Jaros S."/>
            <person name="Januszkiewicz K."/>
            <person name="Wedrychowicz H."/>
        </authorList>
    </citation>
    <scope>NUCLEOTIDE SEQUENCE [LARGE SCALE GENOMIC DNA]</scope>
    <source>
        <strain evidence="6 7">DSM 44666</strain>
    </source>
</reference>
<dbReference type="GO" id="GO:0046872">
    <property type="term" value="F:metal ion binding"/>
    <property type="evidence" value="ECO:0007669"/>
    <property type="project" value="UniProtKB-KW"/>
</dbReference>
<dbReference type="InterPro" id="IPR013785">
    <property type="entry name" value="Aldolase_TIM"/>
</dbReference>
<dbReference type="SFLD" id="SFLDG01067">
    <property type="entry name" value="SPASM/twitch_domain_containing"/>
    <property type="match status" value="1"/>
</dbReference>
<dbReference type="AlphaFoldDB" id="A0A1M4YAV8"/>
<dbReference type="GO" id="GO:0006783">
    <property type="term" value="P:heme biosynthetic process"/>
    <property type="evidence" value="ECO:0007669"/>
    <property type="project" value="TreeGrafter"/>
</dbReference>
<feature type="domain" description="Radical SAM core" evidence="5">
    <location>
        <begin position="7"/>
        <end position="87"/>
    </location>
</feature>
<keyword evidence="4" id="KW-0411">Iron-sulfur</keyword>
<proteinExistence type="predicted"/>
<dbReference type="GO" id="GO:0051536">
    <property type="term" value="F:iron-sulfur cluster binding"/>
    <property type="evidence" value="ECO:0007669"/>
    <property type="project" value="UniProtKB-KW"/>
</dbReference>
<name>A0A1M4YAV8_9BACL</name>
<dbReference type="Proteomes" id="UP000184476">
    <property type="component" value="Unassembled WGS sequence"/>
</dbReference>
<dbReference type="InterPro" id="IPR058240">
    <property type="entry name" value="rSAM_sf"/>
</dbReference>
<dbReference type="Pfam" id="PF04055">
    <property type="entry name" value="Radical_SAM"/>
    <property type="match status" value="1"/>
</dbReference>
<keyword evidence="1" id="KW-0949">S-adenosyl-L-methionine</keyword>
<evidence type="ECO:0000256" key="2">
    <source>
        <dbReference type="ARBA" id="ARBA00022723"/>
    </source>
</evidence>
<dbReference type="InterPro" id="IPR050377">
    <property type="entry name" value="Radical_SAM_PqqE_MftC-like"/>
</dbReference>
<dbReference type="GO" id="GO:0003824">
    <property type="term" value="F:catalytic activity"/>
    <property type="evidence" value="ECO:0007669"/>
    <property type="project" value="InterPro"/>
</dbReference>
<dbReference type="RefSeq" id="WP_217653552.1">
    <property type="nucleotide sequence ID" value="NZ_FQVL01000006.1"/>
</dbReference>
<evidence type="ECO:0000313" key="7">
    <source>
        <dbReference type="Proteomes" id="UP000184476"/>
    </source>
</evidence>
<evidence type="ECO:0000256" key="1">
    <source>
        <dbReference type="ARBA" id="ARBA00022691"/>
    </source>
</evidence>
<dbReference type="InterPro" id="IPR007197">
    <property type="entry name" value="rSAM"/>
</dbReference>
<organism evidence="6 7">
    <name type="scientific">Seinonella peptonophila</name>
    <dbReference type="NCBI Taxonomy" id="112248"/>
    <lineage>
        <taxon>Bacteria</taxon>
        <taxon>Bacillati</taxon>
        <taxon>Bacillota</taxon>
        <taxon>Bacilli</taxon>
        <taxon>Bacillales</taxon>
        <taxon>Thermoactinomycetaceae</taxon>
        <taxon>Seinonella</taxon>
    </lineage>
</organism>
<keyword evidence="7" id="KW-1185">Reference proteome</keyword>
<evidence type="ECO:0000259" key="5">
    <source>
        <dbReference type="PROSITE" id="PS51918"/>
    </source>
</evidence>
<gene>
    <name evidence="6" type="ORF">SAMN05444392_106135</name>
</gene>
<dbReference type="CDD" id="cd01335">
    <property type="entry name" value="Radical_SAM"/>
    <property type="match status" value="1"/>
</dbReference>
<dbReference type="Gene3D" id="3.20.20.70">
    <property type="entry name" value="Aldolase class I"/>
    <property type="match status" value="1"/>
</dbReference>
<accession>A0A1M4YAV8</accession>
<protein>
    <submittedName>
        <fullName evidence="6">4Fe-4S single cluster domain-containing protein</fullName>
    </submittedName>
</protein>
<evidence type="ECO:0000313" key="6">
    <source>
        <dbReference type="EMBL" id="SHF02779.1"/>
    </source>
</evidence>
<dbReference type="PANTHER" id="PTHR11228">
    <property type="entry name" value="RADICAL SAM DOMAIN PROTEIN"/>
    <property type="match status" value="1"/>
</dbReference>
<dbReference type="PROSITE" id="PS51918">
    <property type="entry name" value="RADICAL_SAM"/>
    <property type="match status" value="1"/>
</dbReference>